<evidence type="ECO:0000256" key="1">
    <source>
        <dbReference type="ARBA" id="ARBA00004651"/>
    </source>
</evidence>
<proteinExistence type="predicted"/>
<gene>
    <name evidence="8" type="ORF">ACFP0N_36765</name>
</gene>
<feature type="transmembrane region" description="Helical" evidence="6">
    <location>
        <begin position="60"/>
        <end position="82"/>
    </location>
</feature>
<evidence type="ECO:0000256" key="4">
    <source>
        <dbReference type="ARBA" id="ARBA00022989"/>
    </source>
</evidence>
<dbReference type="EMBL" id="JBHSOD010000085">
    <property type="protein sequence ID" value="MFC5890520.1"/>
    <property type="molecule type" value="Genomic_DNA"/>
</dbReference>
<dbReference type="Proteomes" id="UP001596067">
    <property type="component" value="Unassembled WGS sequence"/>
</dbReference>
<feature type="transmembrane region" description="Helical" evidence="6">
    <location>
        <begin position="237"/>
        <end position="260"/>
    </location>
</feature>
<keyword evidence="5 6" id="KW-0472">Membrane</keyword>
<dbReference type="Pfam" id="PF07690">
    <property type="entry name" value="MFS_1"/>
    <property type="match status" value="1"/>
</dbReference>
<evidence type="ECO:0000256" key="3">
    <source>
        <dbReference type="ARBA" id="ARBA00022692"/>
    </source>
</evidence>
<evidence type="ECO:0000313" key="9">
    <source>
        <dbReference type="Proteomes" id="UP001596067"/>
    </source>
</evidence>
<organism evidence="8 9">
    <name type="scientific">Kitasatospora aburaviensis</name>
    <dbReference type="NCBI Taxonomy" id="67265"/>
    <lineage>
        <taxon>Bacteria</taxon>
        <taxon>Bacillati</taxon>
        <taxon>Actinomycetota</taxon>
        <taxon>Actinomycetes</taxon>
        <taxon>Kitasatosporales</taxon>
        <taxon>Streptomycetaceae</taxon>
        <taxon>Kitasatospora</taxon>
    </lineage>
</organism>
<keyword evidence="4 6" id="KW-1133">Transmembrane helix</keyword>
<evidence type="ECO:0000256" key="6">
    <source>
        <dbReference type="SAM" id="Phobius"/>
    </source>
</evidence>
<dbReference type="PANTHER" id="PTHR23513">
    <property type="entry name" value="INTEGRAL MEMBRANE EFFLUX PROTEIN-RELATED"/>
    <property type="match status" value="1"/>
</dbReference>
<protein>
    <submittedName>
        <fullName evidence="8">MFS transporter</fullName>
    </submittedName>
</protein>
<keyword evidence="3 6" id="KW-0812">Transmembrane</keyword>
<dbReference type="PANTHER" id="PTHR23513:SF6">
    <property type="entry name" value="MAJOR FACILITATOR SUPERFAMILY ASSOCIATED DOMAIN-CONTAINING PROTEIN"/>
    <property type="match status" value="1"/>
</dbReference>
<feature type="transmembrane region" description="Helical" evidence="6">
    <location>
        <begin position="103"/>
        <end position="130"/>
    </location>
</feature>
<dbReference type="CDD" id="cd06173">
    <property type="entry name" value="MFS_MefA_like"/>
    <property type="match status" value="1"/>
</dbReference>
<evidence type="ECO:0000259" key="7">
    <source>
        <dbReference type="PROSITE" id="PS50850"/>
    </source>
</evidence>
<dbReference type="PROSITE" id="PS50850">
    <property type="entry name" value="MFS"/>
    <property type="match status" value="1"/>
</dbReference>
<name>A0ABW1F8Q6_9ACTN</name>
<evidence type="ECO:0000313" key="8">
    <source>
        <dbReference type="EMBL" id="MFC5890520.1"/>
    </source>
</evidence>
<dbReference type="RefSeq" id="WP_313761918.1">
    <property type="nucleotide sequence ID" value="NZ_BAAAVH010000004.1"/>
</dbReference>
<feature type="transmembrane region" description="Helical" evidence="6">
    <location>
        <begin position="266"/>
        <end position="288"/>
    </location>
</feature>
<dbReference type="InterPro" id="IPR020846">
    <property type="entry name" value="MFS_dom"/>
</dbReference>
<evidence type="ECO:0000256" key="5">
    <source>
        <dbReference type="ARBA" id="ARBA00023136"/>
    </source>
</evidence>
<feature type="transmembrane region" description="Helical" evidence="6">
    <location>
        <begin position="300"/>
        <end position="318"/>
    </location>
</feature>
<dbReference type="SUPFAM" id="SSF103473">
    <property type="entry name" value="MFS general substrate transporter"/>
    <property type="match status" value="1"/>
</dbReference>
<feature type="domain" description="Major facilitator superfamily (MFS) profile" evidence="7">
    <location>
        <begin position="25"/>
        <end position="412"/>
    </location>
</feature>
<dbReference type="InterPro" id="IPR011701">
    <property type="entry name" value="MFS"/>
</dbReference>
<comment type="caution">
    <text evidence="8">The sequence shown here is derived from an EMBL/GenBank/DDBJ whole genome shotgun (WGS) entry which is preliminary data.</text>
</comment>
<keyword evidence="9" id="KW-1185">Reference proteome</keyword>
<sequence>MRPTTEDTVPATGTEPPPGLWRNRAFNLLWTSQCLSDLGSAMANLALPLLVLQLTGSPTAAGLVGTTALVAGMVCRLPAGVLADRFDRRRLMVLCDVLRTAAYGALGAAVLADVANMAMVLVLVVVGAAANAVFSTAEHAAVRNLVRPDQLSDAVARNEARSYGTQLAGPPLGGLLFGLGRSVPFLGNALSHLLSLAALLAIREPMQEPRKEAAESSGAAAGAEGLRFVLANPFLRALLLIAAPLNMAFTGMIFAIIVSLQRSGTSSYLVGLASTIFAVGGLLGAFAAPAVQRRLRLPTLILVLSWATAALMAASALFSTSVLAAVPLAAAVFLGPTANAALFGYQAAITPDHLQGRVFSVVILAATSAAALAPALAGLLLDHLSSAAAMLVFALVVSIGAVTATFSTGIRSMSTEP</sequence>
<reference evidence="9" key="1">
    <citation type="journal article" date="2019" name="Int. J. Syst. Evol. Microbiol.">
        <title>The Global Catalogue of Microorganisms (GCM) 10K type strain sequencing project: providing services to taxonomists for standard genome sequencing and annotation.</title>
        <authorList>
            <consortium name="The Broad Institute Genomics Platform"/>
            <consortium name="The Broad Institute Genome Sequencing Center for Infectious Disease"/>
            <person name="Wu L."/>
            <person name="Ma J."/>
        </authorList>
    </citation>
    <scope>NUCLEOTIDE SEQUENCE [LARGE SCALE GENOMIC DNA]</scope>
    <source>
        <strain evidence="9">CGMCC 4.1469</strain>
    </source>
</reference>
<dbReference type="InterPro" id="IPR036259">
    <property type="entry name" value="MFS_trans_sf"/>
</dbReference>
<evidence type="ECO:0000256" key="2">
    <source>
        <dbReference type="ARBA" id="ARBA00022475"/>
    </source>
</evidence>
<feature type="transmembrane region" description="Helical" evidence="6">
    <location>
        <begin position="185"/>
        <end position="202"/>
    </location>
</feature>
<feature type="transmembrane region" description="Helical" evidence="6">
    <location>
        <begin position="357"/>
        <end position="381"/>
    </location>
</feature>
<keyword evidence="2" id="KW-1003">Cell membrane</keyword>
<comment type="subcellular location">
    <subcellularLocation>
        <location evidence="1">Cell membrane</location>
        <topology evidence="1">Multi-pass membrane protein</topology>
    </subcellularLocation>
</comment>
<dbReference type="Gene3D" id="1.20.1250.20">
    <property type="entry name" value="MFS general substrate transporter like domains"/>
    <property type="match status" value="1"/>
</dbReference>
<feature type="transmembrane region" description="Helical" evidence="6">
    <location>
        <begin position="324"/>
        <end position="345"/>
    </location>
</feature>
<accession>A0ABW1F8Q6</accession>
<feature type="transmembrane region" description="Helical" evidence="6">
    <location>
        <begin position="387"/>
        <end position="410"/>
    </location>
</feature>